<feature type="region of interest" description="Disordered" evidence="1">
    <location>
        <begin position="59"/>
        <end position="81"/>
    </location>
</feature>
<name>A0A4P9XCK3_9FUNG</name>
<reference evidence="3" key="1">
    <citation type="journal article" date="2018" name="Nat. Microbiol.">
        <title>Leveraging single-cell genomics to expand the fungal tree of life.</title>
        <authorList>
            <person name="Ahrendt S.R."/>
            <person name="Quandt C.A."/>
            <person name="Ciobanu D."/>
            <person name="Clum A."/>
            <person name="Salamov A."/>
            <person name="Andreopoulos B."/>
            <person name="Cheng J.F."/>
            <person name="Woyke T."/>
            <person name="Pelin A."/>
            <person name="Henrissat B."/>
            <person name="Reynolds N.K."/>
            <person name="Benny G.L."/>
            <person name="Smith M.E."/>
            <person name="James T.Y."/>
            <person name="Grigoriev I.V."/>
        </authorList>
    </citation>
    <scope>NUCLEOTIDE SEQUENCE [LARGE SCALE GENOMIC DNA]</scope>
    <source>
        <strain evidence="3">ATCC 52028</strain>
    </source>
</reference>
<keyword evidence="3" id="KW-1185">Reference proteome</keyword>
<dbReference type="OrthoDB" id="426070at2759"/>
<organism evidence="2 3">
    <name type="scientific">Caulochytrium protostelioides</name>
    <dbReference type="NCBI Taxonomy" id="1555241"/>
    <lineage>
        <taxon>Eukaryota</taxon>
        <taxon>Fungi</taxon>
        <taxon>Fungi incertae sedis</taxon>
        <taxon>Chytridiomycota</taxon>
        <taxon>Chytridiomycota incertae sedis</taxon>
        <taxon>Chytridiomycetes</taxon>
        <taxon>Caulochytriales</taxon>
        <taxon>Caulochytriaceae</taxon>
        <taxon>Caulochytrium</taxon>
    </lineage>
</organism>
<feature type="compositionally biased region" description="Low complexity" evidence="1">
    <location>
        <begin position="170"/>
        <end position="206"/>
    </location>
</feature>
<evidence type="ECO:0000313" key="2">
    <source>
        <dbReference type="EMBL" id="RKP03184.1"/>
    </source>
</evidence>
<feature type="compositionally biased region" description="Pro residues" evidence="1">
    <location>
        <begin position="349"/>
        <end position="360"/>
    </location>
</feature>
<proteinExistence type="predicted"/>
<protein>
    <submittedName>
        <fullName evidence="2">Uncharacterized protein</fullName>
    </submittedName>
</protein>
<feature type="compositionally biased region" description="Low complexity" evidence="1">
    <location>
        <begin position="274"/>
        <end position="295"/>
    </location>
</feature>
<dbReference type="AlphaFoldDB" id="A0A4P9XCK3"/>
<feature type="region of interest" description="Disordered" evidence="1">
    <location>
        <begin position="263"/>
        <end position="295"/>
    </location>
</feature>
<evidence type="ECO:0000313" key="3">
    <source>
        <dbReference type="Proteomes" id="UP000274922"/>
    </source>
</evidence>
<evidence type="ECO:0000256" key="1">
    <source>
        <dbReference type="SAM" id="MobiDB-lite"/>
    </source>
</evidence>
<accession>A0A4P9XCK3</accession>
<feature type="region of interest" description="Disordered" evidence="1">
    <location>
        <begin position="335"/>
        <end position="381"/>
    </location>
</feature>
<sequence length="406" mass="41541">MPNRGRSSVSQAGDAAFARQLREQRNRTIMCERIHTEIRLQLTYHERWGALLDPRLHAGPAKSPTAAAAPSPSARSHAAAATRASAAASSYGAGGRDAKQAHATQWSFFNVATYPDATYLTSPTVTSLPTTTRVPASTLLASPESPHAAGPSDVSPPAGVPRSRTKAAWSPMTQATTAMAPSPTATATATSSLAAAARRSSAASSPHQDGASRPGMRGEAQPCAGARAPRPSLLRVPIRQDPSGRSRLSRPLVLAAASLPAASLTTAPPPGHVSPLSSRPSSAAAPRGSASGSSRQATAATASYVATHAMAAAHVPRSSDAAAAILAAATAPPPLSIDTSRPSHAAASMPPPSMSSPSPSPSMAVGSSKRRSPQEVYTIPPTSSMQVGWQWSGASLERFGRDIHRG</sequence>
<feature type="region of interest" description="Disordered" evidence="1">
    <location>
        <begin position="141"/>
        <end position="247"/>
    </location>
</feature>
<gene>
    <name evidence="2" type="ORF">CXG81DRAFT_24184</name>
</gene>
<dbReference type="EMBL" id="ML014127">
    <property type="protein sequence ID" value="RKP03184.1"/>
    <property type="molecule type" value="Genomic_DNA"/>
</dbReference>
<dbReference type="Proteomes" id="UP000274922">
    <property type="component" value="Unassembled WGS sequence"/>
</dbReference>